<accession>A7IXN1</accession>
<dbReference type="RefSeq" id="YP_001497902.1">
    <property type="nucleotide sequence ID" value="NC_009898.1"/>
</dbReference>
<proteinExistence type="predicted"/>
<evidence type="ECO:0000313" key="1">
    <source>
        <dbReference type="EMBL" id="ABT15105.1"/>
    </source>
</evidence>
<dbReference type="KEGG" id="vg:5658893"/>
<organism evidence="1 2">
    <name type="scientific">Paramecium bursaria Chlorella virus NY2A</name>
    <name type="common">PBCV-NY2A</name>
    <dbReference type="NCBI Taxonomy" id="46021"/>
    <lineage>
        <taxon>Viruses</taxon>
        <taxon>Varidnaviria</taxon>
        <taxon>Bamfordvirae</taxon>
        <taxon>Nucleocytoviricota</taxon>
        <taxon>Megaviricetes</taxon>
        <taxon>Algavirales</taxon>
        <taxon>Phycodnaviridae</taxon>
        <taxon>Chlorovirus</taxon>
        <taxon>Chlorovirus americanus</taxon>
    </lineage>
</organism>
<gene>
    <name evidence="1" type="primary">b706L</name>
    <name evidence="1" type="ORF">NY2A_b706L</name>
</gene>
<name>A7IXN1_PBCVN</name>
<dbReference type="GeneID" id="5658893"/>
<keyword evidence="2" id="KW-1185">Reference proteome</keyword>
<dbReference type="EMBL" id="DQ491002">
    <property type="protein sequence ID" value="ABT15105.1"/>
    <property type="molecule type" value="Genomic_DNA"/>
</dbReference>
<sequence length="67" mass="7435">MVLSTPFVSYKVPLGRSSRNVSFCSLPIGWNAFTGILEKSYLERSNPYPMRFTIPTPAVVGSPIRSL</sequence>
<protein>
    <submittedName>
        <fullName evidence="1">Uncharacterized protein b706L</fullName>
    </submittedName>
</protein>
<organismHost>
    <name type="scientific">Chlorella</name>
    <dbReference type="NCBI Taxonomy" id="3071"/>
</organismHost>
<evidence type="ECO:0000313" key="2">
    <source>
        <dbReference type="Proteomes" id="UP000202419"/>
    </source>
</evidence>
<dbReference type="Proteomes" id="UP000202419">
    <property type="component" value="Segment"/>
</dbReference>
<reference evidence="1 2" key="1">
    <citation type="journal article" date="2007" name="Virology">
        <title>Sequence and annotation of the 369-kb NY-2A and the 345-kb AR158 viruses that infect Chlorella NC64A.</title>
        <authorList>
            <person name="Fitzgerald L.A."/>
            <person name="Graves M.V."/>
            <person name="Li X."/>
            <person name="Feldblyum T."/>
            <person name="Nierman W.C."/>
            <person name="Van Etten J.L."/>
        </authorList>
    </citation>
    <scope>NUCLEOTIDE SEQUENCE [LARGE SCALE GENOMIC DNA]</scope>
    <source>
        <strain evidence="1 2">NY-2A</strain>
    </source>
</reference>